<dbReference type="OrthoDB" id="9776196at2"/>
<accession>A0A162FAR6</accession>
<dbReference type="Gene3D" id="3.30.70.1880">
    <property type="entry name" value="Protein of unknown function DUF881"/>
    <property type="match status" value="1"/>
</dbReference>
<name>A0A162FAR6_9BACI</name>
<dbReference type="Proteomes" id="UP000075806">
    <property type="component" value="Unassembled WGS sequence"/>
</dbReference>
<evidence type="ECO:0000256" key="2">
    <source>
        <dbReference type="SAM" id="Coils"/>
    </source>
</evidence>
<evidence type="ECO:0000256" key="1">
    <source>
        <dbReference type="ARBA" id="ARBA00009108"/>
    </source>
</evidence>
<keyword evidence="4" id="KW-1185">Reference proteome</keyword>
<evidence type="ECO:0008006" key="5">
    <source>
        <dbReference type="Google" id="ProtNLM"/>
    </source>
</evidence>
<comment type="similarity">
    <text evidence="1">Belongs to the UPF0749 family.</text>
</comment>
<dbReference type="RefSeq" id="WP_045486626.1">
    <property type="nucleotide sequence ID" value="NZ_LTAO01000001.1"/>
</dbReference>
<gene>
    <name evidence="3" type="ORF">AZF04_02210</name>
</gene>
<dbReference type="InterPro" id="IPR010273">
    <property type="entry name" value="DUF881"/>
</dbReference>
<keyword evidence="2" id="KW-0175">Coiled coil</keyword>
<sequence length="239" mass="26733">MKVRGKHVLLSFVLLLLGFIMAWSYQVTMEQTGSSSNEYEETQWRYEDELRKQILDTEETNFTLQSELLELQAEIRQLEQELANINEEEEVRSKNLIEDINRIRKISGAVPVNGAGIEVTLQDAEYLPNGENPNDYIVHEEHVQKVVDELFVSQAEAVAINGYRLTHQSYIQCIGPVILVDGQASAAPFTITAIGDGDTLTASLDILGGVKDQLVNEGITVRIQKLPSIELNPYLSESG</sequence>
<organism evidence="3 4">
    <name type="scientific">Alkalihalobacillus trypoxylicola</name>
    <dbReference type="NCBI Taxonomy" id="519424"/>
    <lineage>
        <taxon>Bacteria</taxon>
        <taxon>Bacillati</taxon>
        <taxon>Bacillota</taxon>
        <taxon>Bacilli</taxon>
        <taxon>Bacillales</taxon>
        <taxon>Bacillaceae</taxon>
        <taxon>Alkalihalobacillus</taxon>
    </lineage>
</organism>
<dbReference type="PANTHER" id="PTHR37313">
    <property type="entry name" value="UPF0749 PROTEIN RV1825"/>
    <property type="match status" value="1"/>
</dbReference>
<protein>
    <recommendedName>
        <fullName evidence="5">Division initiation protein</fullName>
    </recommendedName>
</protein>
<dbReference type="EMBL" id="LTAO01000001">
    <property type="protein sequence ID" value="KYG35172.1"/>
    <property type="molecule type" value="Genomic_DNA"/>
</dbReference>
<proteinExistence type="inferred from homology"/>
<evidence type="ECO:0000313" key="3">
    <source>
        <dbReference type="EMBL" id="KYG35172.1"/>
    </source>
</evidence>
<evidence type="ECO:0000313" key="4">
    <source>
        <dbReference type="Proteomes" id="UP000075806"/>
    </source>
</evidence>
<dbReference type="PANTHER" id="PTHR37313:SF2">
    <property type="entry name" value="UPF0749 PROTEIN YLXX"/>
    <property type="match status" value="1"/>
</dbReference>
<dbReference type="STRING" id="519424.AZF04_02210"/>
<dbReference type="AlphaFoldDB" id="A0A162FAR6"/>
<reference evidence="3" key="1">
    <citation type="submission" date="2016-02" db="EMBL/GenBank/DDBJ databases">
        <title>Genome sequence of Bacillus trypoxylicola KCTC 13244(T).</title>
        <authorList>
            <person name="Jeong H."/>
            <person name="Park S.-H."/>
            <person name="Choi S.-K."/>
        </authorList>
    </citation>
    <scope>NUCLEOTIDE SEQUENCE [LARGE SCALE GENOMIC DNA]</scope>
    <source>
        <strain evidence="3">KCTC 13244</strain>
    </source>
</reference>
<dbReference type="Pfam" id="PF05949">
    <property type="entry name" value="DUF881"/>
    <property type="match status" value="1"/>
</dbReference>
<comment type="caution">
    <text evidence="3">The sequence shown here is derived from an EMBL/GenBank/DDBJ whole genome shotgun (WGS) entry which is preliminary data.</text>
</comment>
<feature type="coiled-coil region" evidence="2">
    <location>
        <begin position="61"/>
        <end position="95"/>
    </location>
</feature>